<organism evidence="2 3">
    <name type="scientific">Cylindrobasidium torrendii FP15055 ss-10</name>
    <dbReference type="NCBI Taxonomy" id="1314674"/>
    <lineage>
        <taxon>Eukaryota</taxon>
        <taxon>Fungi</taxon>
        <taxon>Dikarya</taxon>
        <taxon>Basidiomycota</taxon>
        <taxon>Agaricomycotina</taxon>
        <taxon>Agaricomycetes</taxon>
        <taxon>Agaricomycetidae</taxon>
        <taxon>Agaricales</taxon>
        <taxon>Marasmiineae</taxon>
        <taxon>Physalacriaceae</taxon>
        <taxon>Cylindrobasidium</taxon>
    </lineage>
</organism>
<feature type="region of interest" description="Disordered" evidence="1">
    <location>
        <begin position="80"/>
        <end position="108"/>
    </location>
</feature>
<protein>
    <submittedName>
        <fullName evidence="2">Uncharacterized protein</fullName>
    </submittedName>
</protein>
<accession>A0A0D7BG49</accession>
<keyword evidence="3" id="KW-1185">Reference proteome</keyword>
<feature type="region of interest" description="Disordered" evidence="1">
    <location>
        <begin position="212"/>
        <end position="236"/>
    </location>
</feature>
<feature type="compositionally biased region" description="Pro residues" evidence="1">
    <location>
        <begin position="95"/>
        <end position="106"/>
    </location>
</feature>
<evidence type="ECO:0000313" key="3">
    <source>
        <dbReference type="Proteomes" id="UP000054007"/>
    </source>
</evidence>
<feature type="compositionally biased region" description="Low complexity" evidence="1">
    <location>
        <begin position="221"/>
        <end position="234"/>
    </location>
</feature>
<feature type="region of interest" description="Disordered" evidence="1">
    <location>
        <begin position="39"/>
        <end position="64"/>
    </location>
</feature>
<evidence type="ECO:0000313" key="2">
    <source>
        <dbReference type="EMBL" id="KIY69482.1"/>
    </source>
</evidence>
<proteinExistence type="predicted"/>
<gene>
    <name evidence="2" type="ORF">CYLTODRAFT_420662</name>
</gene>
<evidence type="ECO:0000256" key="1">
    <source>
        <dbReference type="SAM" id="MobiDB-lite"/>
    </source>
</evidence>
<feature type="compositionally biased region" description="Low complexity" evidence="1">
    <location>
        <begin position="84"/>
        <end position="94"/>
    </location>
</feature>
<dbReference type="AlphaFoldDB" id="A0A0D7BG49"/>
<sequence length="254" mass="27237">MTTNWMTTTTASGWACSSPGTDYKHVSWAFGSSKLALGLMPDGDDSSSSSSTNDSDIELDVDSPALRGVLDLMDDIEASEQEDTLSMSSGATSPSPSPTPATPPPSLSEYPLFYAKTSAPTYVPPAPLGCFVKDDQGFISWEPAAGPLLPPVPVPAMSPTDSSWLEVDRLQRKNNLLATLKRASVRQDKDGWISVTTPPHNPPHVVLKKRRRGIHPRAAAHARSNSNSSDASSAGQYTPYAQPLYATYPPATYW</sequence>
<name>A0A0D7BG49_9AGAR</name>
<dbReference type="Proteomes" id="UP000054007">
    <property type="component" value="Unassembled WGS sequence"/>
</dbReference>
<reference evidence="2 3" key="1">
    <citation type="journal article" date="2015" name="Fungal Genet. Biol.">
        <title>Evolution of novel wood decay mechanisms in Agaricales revealed by the genome sequences of Fistulina hepatica and Cylindrobasidium torrendii.</title>
        <authorList>
            <person name="Floudas D."/>
            <person name="Held B.W."/>
            <person name="Riley R."/>
            <person name="Nagy L.G."/>
            <person name="Koehler G."/>
            <person name="Ransdell A.S."/>
            <person name="Younus H."/>
            <person name="Chow J."/>
            <person name="Chiniquy J."/>
            <person name="Lipzen A."/>
            <person name="Tritt A."/>
            <person name="Sun H."/>
            <person name="Haridas S."/>
            <person name="LaButti K."/>
            <person name="Ohm R.A."/>
            <person name="Kues U."/>
            <person name="Blanchette R.A."/>
            <person name="Grigoriev I.V."/>
            <person name="Minto R.E."/>
            <person name="Hibbett D.S."/>
        </authorList>
    </citation>
    <scope>NUCLEOTIDE SEQUENCE [LARGE SCALE GENOMIC DNA]</scope>
    <source>
        <strain evidence="2 3">FP15055 ss-10</strain>
    </source>
</reference>
<dbReference type="EMBL" id="KN880483">
    <property type="protein sequence ID" value="KIY69482.1"/>
    <property type="molecule type" value="Genomic_DNA"/>
</dbReference>